<name>A0A645GIU3_9ZZZZ</name>
<dbReference type="HAMAP" id="MF_02089">
    <property type="entry name" value="QueH"/>
    <property type="match status" value="1"/>
</dbReference>
<dbReference type="PANTHER" id="PTHR36701:SF1">
    <property type="entry name" value="EPOXYQUEUOSINE REDUCTASE QUEH"/>
    <property type="match status" value="1"/>
</dbReference>
<accession>A0A645GIU3</accession>
<keyword evidence="8" id="KW-1015">Disulfide bond</keyword>
<keyword evidence="1" id="KW-0004">4Fe-4S</keyword>
<keyword evidence="4" id="KW-0671">Queuosine biosynthesis</keyword>
<dbReference type="PANTHER" id="PTHR36701">
    <property type="entry name" value="EPOXYQUEUOSINE REDUCTASE QUEH"/>
    <property type="match status" value="1"/>
</dbReference>
<protein>
    <submittedName>
        <fullName evidence="10">Epoxyqueuosine reductase QueH</fullName>
        <ecNumber evidence="10">1.17.99.6</ecNumber>
    </submittedName>
</protein>
<dbReference type="GO" id="GO:0008616">
    <property type="term" value="P:tRNA queuosine(34) biosynthetic process"/>
    <property type="evidence" value="ECO:0007669"/>
    <property type="project" value="UniProtKB-KW"/>
</dbReference>
<keyword evidence="9" id="KW-0676">Redox-active center</keyword>
<evidence type="ECO:0000313" key="10">
    <source>
        <dbReference type="EMBL" id="MPN23814.1"/>
    </source>
</evidence>
<dbReference type="InterPro" id="IPR003828">
    <property type="entry name" value="QueH"/>
</dbReference>
<dbReference type="GO" id="GO:0052693">
    <property type="term" value="F:epoxyqueuosine reductase activity"/>
    <property type="evidence" value="ECO:0007669"/>
    <property type="project" value="UniProtKB-EC"/>
</dbReference>
<proteinExistence type="inferred from homology"/>
<evidence type="ECO:0000256" key="9">
    <source>
        <dbReference type="ARBA" id="ARBA00023284"/>
    </source>
</evidence>
<evidence type="ECO:0000256" key="7">
    <source>
        <dbReference type="ARBA" id="ARBA00023014"/>
    </source>
</evidence>
<dbReference type="EC" id="1.17.99.6" evidence="10"/>
<evidence type="ECO:0000256" key="8">
    <source>
        <dbReference type="ARBA" id="ARBA00023157"/>
    </source>
</evidence>
<sequence length="187" mass="21798">MKTLLHVCCAPCSVACVDWLREDGIAPVAFWHNPNIHPFTEYRQRRDTMKDYAKQIDLPLLLEDEYGLRPFVQAVCGDLQHRCRHCYRCRLEAAAARAAREGLESFTTTLLVSPYQNYALLLETGREAGKKFGVAFLERDFRPRFREGQQRARELGLYMQKYCGCIFSEEERYQKRPKKGPQQEKGD</sequence>
<dbReference type="AlphaFoldDB" id="A0A645GIU3"/>
<keyword evidence="5 10" id="KW-0560">Oxidoreductase</keyword>
<dbReference type="GO" id="GO:0046872">
    <property type="term" value="F:metal ion binding"/>
    <property type="evidence" value="ECO:0007669"/>
    <property type="project" value="UniProtKB-KW"/>
</dbReference>
<dbReference type="GO" id="GO:0051539">
    <property type="term" value="F:4 iron, 4 sulfur cluster binding"/>
    <property type="evidence" value="ECO:0007669"/>
    <property type="project" value="UniProtKB-KW"/>
</dbReference>
<keyword evidence="7" id="KW-0411">Iron-sulfur</keyword>
<dbReference type="Pfam" id="PF02677">
    <property type="entry name" value="QueH"/>
    <property type="match status" value="1"/>
</dbReference>
<evidence type="ECO:0000256" key="6">
    <source>
        <dbReference type="ARBA" id="ARBA00023004"/>
    </source>
</evidence>
<gene>
    <name evidence="10" type="primary">queH_13</name>
    <name evidence="10" type="ORF">SDC9_171207</name>
</gene>
<dbReference type="EMBL" id="VSSQ01072427">
    <property type="protein sequence ID" value="MPN23814.1"/>
    <property type="molecule type" value="Genomic_DNA"/>
</dbReference>
<comment type="caution">
    <text evidence="10">The sequence shown here is derived from an EMBL/GenBank/DDBJ whole genome shotgun (WGS) entry which is preliminary data.</text>
</comment>
<evidence type="ECO:0000256" key="5">
    <source>
        <dbReference type="ARBA" id="ARBA00023002"/>
    </source>
</evidence>
<keyword evidence="2" id="KW-0819">tRNA processing</keyword>
<evidence type="ECO:0000256" key="2">
    <source>
        <dbReference type="ARBA" id="ARBA00022694"/>
    </source>
</evidence>
<evidence type="ECO:0000256" key="1">
    <source>
        <dbReference type="ARBA" id="ARBA00022485"/>
    </source>
</evidence>
<reference evidence="10" key="1">
    <citation type="submission" date="2019-08" db="EMBL/GenBank/DDBJ databases">
        <authorList>
            <person name="Kucharzyk K."/>
            <person name="Murdoch R.W."/>
            <person name="Higgins S."/>
            <person name="Loffler F."/>
        </authorList>
    </citation>
    <scope>NUCLEOTIDE SEQUENCE</scope>
</reference>
<evidence type="ECO:0000256" key="4">
    <source>
        <dbReference type="ARBA" id="ARBA00022785"/>
    </source>
</evidence>
<keyword evidence="3" id="KW-0479">Metal-binding</keyword>
<organism evidence="10">
    <name type="scientific">bioreactor metagenome</name>
    <dbReference type="NCBI Taxonomy" id="1076179"/>
    <lineage>
        <taxon>unclassified sequences</taxon>
        <taxon>metagenomes</taxon>
        <taxon>ecological metagenomes</taxon>
    </lineage>
</organism>
<keyword evidence="6" id="KW-0408">Iron</keyword>
<evidence type="ECO:0000256" key="3">
    <source>
        <dbReference type="ARBA" id="ARBA00022723"/>
    </source>
</evidence>